<accession>A0A4Y8LND7</accession>
<reference evidence="2 3" key="1">
    <citation type="submission" date="2019-03" db="EMBL/GenBank/DDBJ databases">
        <authorList>
            <person name="Yang Y."/>
        </authorList>
    </citation>
    <scope>NUCLEOTIDE SEQUENCE [LARGE SCALE GENOMIC DNA]</scope>
    <source>
        <strain evidence="2 3">ASL-1</strain>
    </source>
</reference>
<dbReference type="RefSeq" id="WP_134378704.1">
    <property type="nucleotide sequence ID" value="NZ_SORX01000001.1"/>
</dbReference>
<comment type="caution">
    <text evidence="2">The sequence shown here is derived from an EMBL/GenBank/DDBJ whole genome shotgun (WGS) entry which is preliminary data.</text>
</comment>
<dbReference type="OrthoDB" id="2437956at2"/>
<keyword evidence="1" id="KW-0175">Coiled coil</keyword>
<gene>
    <name evidence="2" type="ORF">E2626_00960</name>
</gene>
<keyword evidence="3" id="KW-1185">Reference proteome</keyword>
<dbReference type="AlphaFoldDB" id="A0A4Y8LND7"/>
<dbReference type="InterPro" id="IPR018106">
    <property type="entry name" value="CAP_CS_N"/>
</dbReference>
<dbReference type="Proteomes" id="UP000297776">
    <property type="component" value="Unassembled WGS sequence"/>
</dbReference>
<evidence type="ECO:0000256" key="1">
    <source>
        <dbReference type="SAM" id="Coils"/>
    </source>
</evidence>
<organism evidence="2 3">
    <name type="scientific">Jeotgalibacillus salarius</name>
    <dbReference type="NCBI Taxonomy" id="546023"/>
    <lineage>
        <taxon>Bacteria</taxon>
        <taxon>Bacillati</taxon>
        <taxon>Bacillota</taxon>
        <taxon>Bacilli</taxon>
        <taxon>Bacillales</taxon>
        <taxon>Caryophanaceae</taxon>
        <taxon>Jeotgalibacillus</taxon>
    </lineage>
</organism>
<dbReference type="PROSITE" id="PS01088">
    <property type="entry name" value="CAP_1"/>
    <property type="match status" value="1"/>
</dbReference>
<sequence>MDHKVMGFLVEMKADIMIRLDAMQNRLENVELDTKEMNTHMSQTNQRLEFIDNRLDGIGGQFEMMTSQKIEQTRKTEEDLTFVISKVANLEREVYHLKKQQ</sequence>
<evidence type="ECO:0000313" key="2">
    <source>
        <dbReference type="EMBL" id="TFE03927.1"/>
    </source>
</evidence>
<dbReference type="EMBL" id="SORX01000001">
    <property type="protein sequence ID" value="TFE03927.1"/>
    <property type="molecule type" value="Genomic_DNA"/>
</dbReference>
<protein>
    <submittedName>
        <fullName evidence="2">Uncharacterized protein</fullName>
    </submittedName>
</protein>
<dbReference type="Gene3D" id="1.20.5.340">
    <property type="match status" value="1"/>
</dbReference>
<feature type="coiled-coil region" evidence="1">
    <location>
        <begin position="13"/>
        <end position="40"/>
    </location>
</feature>
<name>A0A4Y8LND7_9BACL</name>
<evidence type="ECO:0000313" key="3">
    <source>
        <dbReference type="Proteomes" id="UP000297776"/>
    </source>
</evidence>
<proteinExistence type="predicted"/>